<organism evidence="1 2">
    <name type="scientific">Methylobacterium terricola</name>
    <dbReference type="NCBI Taxonomy" id="2583531"/>
    <lineage>
        <taxon>Bacteria</taxon>
        <taxon>Pseudomonadati</taxon>
        <taxon>Pseudomonadota</taxon>
        <taxon>Alphaproteobacteria</taxon>
        <taxon>Hyphomicrobiales</taxon>
        <taxon>Methylobacteriaceae</taxon>
        <taxon>Methylobacterium</taxon>
    </lineage>
</organism>
<dbReference type="PANTHER" id="PTHR30037:SF3">
    <property type="entry name" value="BLR0857 PROTEIN"/>
    <property type="match status" value="1"/>
</dbReference>
<dbReference type="Proteomes" id="UP000305267">
    <property type="component" value="Unassembled WGS sequence"/>
</dbReference>
<accession>A0A5C4LR71</accession>
<dbReference type="InterPro" id="IPR052891">
    <property type="entry name" value="DNA-3mA_glycosylase"/>
</dbReference>
<gene>
    <name evidence="1" type="ORF">FF100_03355</name>
</gene>
<dbReference type="Pfam" id="PF03352">
    <property type="entry name" value="Adenine_glyco"/>
    <property type="match status" value="1"/>
</dbReference>
<keyword evidence="2" id="KW-1185">Reference proteome</keyword>
<dbReference type="SUPFAM" id="SSF48150">
    <property type="entry name" value="DNA-glycosylase"/>
    <property type="match status" value="1"/>
</dbReference>
<evidence type="ECO:0000313" key="2">
    <source>
        <dbReference type="Proteomes" id="UP000305267"/>
    </source>
</evidence>
<name>A0A5C4LR71_9HYPH</name>
<dbReference type="GO" id="GO:0006284">
    <property type="term" value="P:base-excision repair"/>
    <property type="evidence" value="ECO:0007669"/>
    <property type="project" value="InterPro"/>
</dbReference>
<dbReference type="PANTHER" id="PTHR30037">
    <property type="entry name" value="DNA-3-METHYLADENINE GLYCOSYLASE 1"/>
    <property type="match status" value="1"/>
</dbReference>
<sequence>MMRPFSAILADAAALKGGDAILEERIGQVQPLSRDHLANLPDHRILAEMTRRIFSAGFSATVVAAKWSSFEAAFATFDPRACAALTDDRITGLAANPDIVRNRAKIAAIPVNAAFLLALAREHGSAARFVADRPESDLVGLLRLFKERGRHLGGDTGMRVLRAIGKPTFITTKDVVAALTREGVLTRPPSGARDLALVQRAFNHWSTETGRNFTEISRILAFSVPP</sequence>
<proteinExistence type="predicted"/>
<protein>
    <submittedName>
        <fullName evidence="1">3-methyladenine DNA glycosylase</fullName>
    </submittedName>
</protein>
<reference evidence="1 2" key="1">
    <citation type="submission" date="2019-06" db="EMBL/GenBank/DDBJ databases">
        <title>Genome of Methylobacterium sp. 17Sr1-39.</title>
        <authorList>
            <person name="Seo T."/>
        </authorList>
    </citation>
    <scope>NUCLEOTIDE SEQUENCE [LARGE SCALE GENOMIC DNA]</scope>
    <source>
        <strain evidence="1 2">17Sr1-39</strain>
    </source>
</reference>
<dbReference type="InterPro" id="IPR005019">
    <property type="entry name" value="Adenine_glyco"/>
</dbReference>
<dbReference type="EMBL" id="VDDA01000001">
    <property type="protein sequence ID" value="TNC16304.1"/>
    <property type="molecule type" value="Genomic_DNA"/>
</dbReference>
<dbReference type="OrthoDB" id="9795156at2"/>
<dbReference type="GO" id="GO:0008725">
    <property type="term" value="F:DNA-3-methyladenine glycosylase activity"/>
    <property type="evidence" value="ECO:0007669"/>
    <property type="project" value="InterPro"/>
</dbReference>
<comment type="caution">
    <text evidence="1">The sequence shown here is derived from an EMBL/GenBank/DDBJ whole genome shotgun (WGS) entry which is preliminary data.</text>
</comment>
<dbReference type="Gene3D" id="1.10.340.30">
    <property type="entry name" value="Hypothetical protein, domain 2"/>
    <property type="match status" value="1"/>
</dbReference>
<dbReference type="InterPro" id="IPR011257">
    <property type="entry name" value="DNA_glycosylase"/>
</dbReference>
<dbReference type="AlphaFoldDB" id="A0A5C4LR71"/>
<evidence type="ECO:0000313" key="1">
    <source>
        <dbReference type="EMBL" id="TNC16304.1"/>
    </source>
</evidence>